<evidence type="ECO:0000313" key="5">
    <source>
        <dbReference type="Proteomes" id="UP000541444"/>
    </source>
</evidence>
<feature type="compositionally biased region" description="Low complexity" evidence="2">
    <location>
        <begin position="32"/>
        <end position="46"/>
    </location>
</feature>
<gene>
    <name evidence="4" type="ORF">GIB67_042947</name>
</gene>
<dbReference type="InterPro" id="IPR029466">
    <property type="entry name" value="NAM-associated_C"/>
</dbReference>
<dbReference type="Proteomes" id="UP000541444">
    <property type="component" value="Unassembled WGS sequence"/>
</dbReference>
<feature type="region of interest" description="Disordered" evidence="2">
    <location>
        <begin position="1"/>
        <end position="47"/>
    </location>
</feature>
<protein>
    <recommendedName>
        <fullName evidence="3">No apical meristem-associated C-terminal domain-containing protein</fullName>
    </recommendedName>
</protein>
<dbReference type="OrthoDB" id="2507178at2759"/>
<feature type="coiled-coil region" evidence="1">
    <location>
        <begin position="245"/>
        <end position="276"/>
    </location>
</feature>
<keyword evidence="5" id="KW-1185">Reference proteome</keyword>
<reference evidence="4 5" key="1">
    <citation type="journal article" date="2020" name="IScience">
        <title>Genome Sequencing of the Endangered Kingdonia uniflora (Circaeasteraceae, Ranunculales) Reveals Potential Mechanisms of Evolutionary Specialization.</title>
        <authorList>
            <person name="Sun Y."/>
            <person name="Deng T."/>
            <person name="Zhang A."/>
            <person name="Moore M.J."/>
            <person name="Landis J.B."/>
            <person name="Lin N."/>
            <person name="Zhang H."/>
            <person name="Zhang X."/>
            <person name="Huang J."/>
            <person name="Zhang X."/>
            <person name="Sun H."/>
            <person name="Wang H."/>
        </authorList>
    </citation>
    <scope>NUCLEOTIDE SEQUENCE [LARGE SCALE GENOMIC DNA]</scope>
    <source>
        <strain evidence="4">TB1705</strain>
        <tissue evidence="4">Leaf</tissue>
    </source>
</reference>
<accession>A0A7J7L625</accession>
<dbReference type="AlphaFoldDB" id="A0A7J7L625"/>
<evidence type="ECO:0000259" key="3">
    <source>
        <dbReference type="Pfam" id="PF14303"/>
    </source>
</evidence>
<evidence type="ECO:0000256" key="1">
    <source>
        <dbReference type="SAM" id="Coils"/>
    </source>
</evidence>
<dbReference type="PANTHER" id="PTHR45125:SF3">
    <property type="entry name" value="NO-APICAL-MERISTEM-ASSOCIATED CARBOXY-TERMINAL DOMAIN PROTEIN"/>
    <property type="match status" value="1"/>
</dbReference>
<dbReference type="PANTHER" id="PTHR45125">
    <property type="entry name" value="F21J9.4-RELATED"/>
    <property type="match status" value="1"/>
</dbReference>
<feature type="domain" description="No apical meristem-associated C-terminal" evidence="3">
    <location>
        <begin position="171"/>
        <end position="317"/>
    </location>
</feature>
<sequence length="331" mass="37901">MDSNREIEILPDAELTPSPQSQIRPIQIDCTGSPPSSAGAAAASSSDQALVQLKGNNDSSHNKSFRGKSFTVEEDEQLCLSWLAIIQGPVACSNLRGSTFWNQVQAHYAQFKVWDNERSDVSLMHRWSGIQLSVSRFSKIYAQIERRNRNEKAGVDKIVAAKRMYQTVQKKPFTLEHCWYILRGNNKWEEYIKRPTKKFNETLKNTIGAPSAPAPLGSIDSETGDSVAAGDLDEKVIIKKPERIIRKKKREYDEIIDKLLEQNEAIMEMMLKKEERATRREVIRDERVQRMEDEKIMRVDLSGMSEIQKDYYANRRADVVARLKLTSNSYK</sequence>
<name>A0A7J7L625_9MAGN</name>
<proteinExistence type="predicted"/>
<comment type="caution">
    <text evidence="4">The sequence shown here is derived from an EMBL/GenBank/DDBJ whole genome shotgun (WGS) entry which is preliminary data.</text>
</comment>
<evidence type="ECO:0000256" key="2">
    <source>
        <dbReference type="SAM" id="MobiDB-lite"/>
    </source>
</evidence>
<organism evidence="4 5">
    <name type="scientific">Kingdonia uniflora</name>
    <dbReference type="NCBI Taxonomy" id="39325"/>
    <lineage>
        <taxon>Eukaryota</taxon>
        <taxon>Viridiplantae</taxon>
        <taxon>Streptophyta</taxon>
        <taxon>Embryophyta</taxon>
        <taxon>Tracheophyta</taxon>
        <taxon>Spermatophyta</taxon>
        <taxon>Magnoliopsida</taxon>
        <taxon>Ranunculales</taxon>
        <taxon>Circaeasteraceae</taxon>
        <taxon>Kingdonia</taxon>
    </lineage>
</organism>
<dbReference type="Pfam" id="PF14303">
    <property type="entry name" value="NAM-associated"/>
    <property type="match status" value="1"/>
</dbReference>
<dbReference type="EMBL" id="JACGCM010002617">
    <property type="protein sequence ID" value="KAF6138042.1"/>
    <property type="molecule type" value="Genomic_DNA"/>
</dbReference>
<keyword evidence="1" id="KW-0175">Coiled coil</keyword>
<evidence type="ECO:0000313" key="4">
    <source>
        <dbReference type="EMBL" id="KAF6138042.1"/>
    </source>
</evidence>